<dbReference type="PROSITE" id="PS50977">
    <property type="entry name" value="HTH_TETR_2"/>
    <property type="match status" value="1"/>
</dbReference>
<accession>A0A7X1NNR1</accession>
<dbReference type="RefSeq" id="WP_152812841.1">
    <property type="nucleotide sequence ID" value="NZ_VJXX01000001.1"/>
</dbReference>
<dbReference type="GO" id="GO:0000976">
    <property type="term" value="F:transcription cis-regulatory region binding"/>
    <property type="evidence" value="ECO:0007669"/>
    <property type="project" value="TreeGrafter"/>
</dbReference>
<dbReference type="OrthoDB" id="3196926at2"/>
<dbReference type="InterPro" id="IPR050109">
    <property type="entry name" value="HTH-type_TetR-like_transc_reg"/>
</dbReference>
<evidence type="ECO:0000256" key="1">
    <source>
        <dbReference type="ARBA" id="ARBA00023015"/>
    </source>
</evidence>
<name>A0A7X1NNR1_9MICC</name>
<dbReference type="Gene3D" id="1.10.357.10">
    <property type="entry name" value="Tetracycline Repressor, domain 2"/>
    <property type="match status" value="1"/>
</dbReference>
<dbReference type="InterPro" id="IPR001647">
    <property type="entry name" value="HTH_TetR"/>
</dbReference>
<protein>
    <submittedName>
        <fullName evidence="6">TetR/AcrR family transcriptional regulator</fullName>
    </submittedName>
</protein>
<sequence length="201" mass="21315">MTPQPSARERLLDAAEDLAALQGMTSTPVDEILGRARVSPATLYAHFGNKEGLVVEALKRRLARWDSTWQECVDEAVAPEEKLLAVFTALARHRTSLTPSRWCVFLGASAETPAPGNDLADTLASDTRLLVDRLEALSAAYLQGAPAKVLADRITLVYTGVLGMILRGSDAEAAIADGRATAALVIRALAGGDHAESASRP</sequence>
<evidence type="ECO:0000259" key="5">
    <source>
        <dbReference type="PROSITE" id="PS50977"/>
    </source>
</evidence>
<keyword evidence="2 4" id="KW-0238">DNA-binding</keyword>
<dbReference type="PRINTS" id="PR00455">
    <property type="entry name" value="HTHTETR"/>
</dbReference>
<feature type="domain" description="HTH tetR-type" evidence="5">
    <location>
        <begin position="5"/>
        <end position="65"/>
    </location>
</feature>
<dbReference type="PANTHER" id="PTHR30055:SF234">
    <property type="entry name" value="HTH-TYPE TRANSCRIPTIONAL REGULATOR BETI"/>
    <property type="match status" value="1"/>
</dbReference>
<evidence type="ECO:0000256" key="2">
    <source>
        <dbReference type="ARBA" id="ARBA00023125"/>
    </source>
</evidence>
<gene>
    <name evidence="6" type="ORF">FNH21_05385</name>
</gene>
<dbReference type="Proteomes" id="UP000326464">
    <property type="component" value="Unassembled WGS sequence"/>
</dbReference>
<dbReference type="AlphaFoldDB" id="A0A7X1NNR1"/>
<evidence type="ECO:0000313" key="7">
    <source>
        <dbReference type="Proteomes" id="UP000326464"/>
    </source>
</evidence>
<dbReference type="SUPFAM" id="SSF46689">
    <property type="entry name" value="Homeodomain-like"/>
    <property type="match status" value="1"/>
</dbReference>
<organism evidence="6 7">
    <name type="scientific">Arthrobacter bussei</name>
    <dbReference type="NCBI Taxonomy" id="2594179"/>
    <lineage>
        <taxon>Bacteria</taxon>
        <taxon>Bacillati</taxon>
        <taxon>Actinomycetota</taxon>
        <taxon>Actinomycetes</taxon>
        <taxon>Micrococcales</taxon>
        <taxon>Micrococcaceae</taxon>
        <taxon>Arthrobacter</taxon>
    </lineage>
</organism>
<proteinExistence type="predicted"/>
<dbReference type="PANTHER" id="PTHR30055">
    <property type="entry name" value="HTH-TYPE TRANSCRIPTIONAL REGULATOR RUTR"/>
    <property type="match status" value="1"/>
</dbReference>
<evidence type="ECO:0000256" key="4">
    <source>
        <dbReference type="PROSITE-ProRule" id="PRU00335"/>
    </source>
</evidence>
<dbReference type="EMBL" id="VJXX01000001">
    <property type="protein sequence ID" value="MPY10155.1"/>
    <property type="molecule type" value="Genomic_DNA"/>
</dbReference>
<feature type="DNA-binding region" description="H-T-H motif" evidence="4">
    <location>
        <begin position="28"/>
        <end position="47"/>
    </location>
</feature>
<dbReference type="InterPro" id="IPR009057">
    <property type="entry name" value="Homeodomain-like_sf"/>
</dbReference>
<evidence type="ECO:0000256" key="3">
    <source>
        <dbReference type="ARBA" id="ARBA00023163"/>
    </source>
</evidence>
<keyword evidence="7" id="KW-1185">Reference proteome</keyword>
<dbReference type="Pfam" id="PF00440">
    <property type="entry name" value="TetR_N"/>
    <property type="match status" value="1"/>
</dbReference>
<comment type="caution">
    <text evidence="6">The sequence shown here is derived from an EMBL/GenBank/DDBJ whole genome shotgun (WGS) entry which is preliminary data.</text>
</comment>
<evidence type="ECO:0000313" key="6">
    <source>
        <dbReference type="EMBL" id="MPY10155.1"/>
    </source>
</evidence>
<keyword evidence="3" id="KW-0804">Transcription</keyword>
<reference evidence="7" key="1">
    <citation type="submission" date="2019-07" db="EMBL/GenBank/DDBJ databases">
        <title>Arthrobacter KR32 sp. nov., isolated from mountain cheese made of cows milk.</title>
        <authorList>
            <person name="Flegler A."/>
        </authorList>
    </citation>
    <scope>NUCLEOTIDE SEQUENCE [LARGE SCALE GENOMIC DNA]</scope>
    <source>
        <strain evidence="7">KR32</strain>
    </source>
</reference>
<dbReference type="GO" id="GO:0003700">
    <property type="term" value="F:DNA-binding transcription factor activity"/>
    <property type="evidence" value="ECO:0007669"/>
    <property type="project" value="TreeGrafter"/>
</dbReference>
<keyword evidence="1" id="KW-0805">Transcription regulation</keyword>